<feature type="transmembrane region" description="Helical" evidence="1">
    <location>
        <begin position="152"/>
        <end position="174"/>
    </location>
</feature>
<accession>A0A0U2MW34</accession>
<feature type="transmembrane region" description="Helical" evidence="1">
    <location>
        <begin position="78"/>
        <end position="94"/>
    </location>
</feature>
<feature type="transmembrane region" description="Helical" evidence="1">
    <location>
        <begin position="25"/>
        <end position="42"/>
    </location>
</feature>
<dbReference type="PATRIC" id="fig|162209.4.peg.1720"/>
<keyword evidence="1" id="KW-0472">Membrane</keyword>
<keyword evidence="1" id="KW-1133">Transmembrane helix</keyword>
<dbReference type="EMBL" id="CP013652">
    <property type="protein sequence ID" value="ALS21999.1"/>
    <property type="molecule type" value="Genomic_DNA"/>
</dbReference>
<sequence>MLQLIAMTTMLIDHVGYIFFPHTDLFRIIGRIAFPLYCWFLVQGYLHTSSLKNYMRRLFWLACLSQIPYSLAFDDWELNVIFTLLLSIVGLYAADRIKDEKYKALLMAGVLLAALLIPMDYGLYGVLLVFLYRYFTGWKLIVYHTALNMMFIAVYGTGAWIQLFSLLGTFLFAYPIPNYQISIKKWLYRSFYPAHLFLLFILYLWMEQS</sequence>
<dbReference type="RefSeq" id="WP_062408349.1">
    <property type="nucleotide sequence ID" value="NZ_CP013652.1"/>
</dbReference>
<evidence type="ECO:0000313" key="2">
    <source>
        <dbReference type="EMBL" id="ALS21999.1"/>
    </source>
</evidence>
<dbReference type="Proteomes" id="UP000061660">
    <property type="component" value="Chromosome"/>
</dbReference>
<dbReference type="OrthoDB" id="9781069at2"/>
<dbReference type="STRING" id="162209.IJ22_16230"/>
<dbReference type="InterPro" id="IPR008875">
    <property type="entry name" value="TraX"/>
</dbReference>
<dbReference type="AlphaFoldDB" id="A0A0U2MW34"/>
<feature type="transmembrane region" description="Helical" evidence="1">
    <location>
        <begin position="186"/>
        <end position="206"/>
    </location>
</feature>
<reference evidence="2 3" key="2">
    <citation type="journal article" date="2016" name="Genome Announc.">
        <title>Complete Genome Sequences of Two Interactive Moderate Thermophiles, Paenibacillus napthalenovorans 32O-Y and Paenibacillus sp. 32O-W.</title>
        <authorList>
            <person name="Butler R.R.III."/>
            <person name="Wang J."/>
            <person name="Stark B.C."/>
            <person name="Pombert J.F."/>
        </authorList>
    </citation>
    <scope>NUCLEOTIDE SEQUENCE [LARGE SCALE GENOMIC DNA]</scope>
    <source>
        <strain evidence="2 3">32O-Y</strain>
    </source>
</reference>
<evidence type="ECO:0000313" key="3">
    <source>
        <dbReference type="Proteomes" id="UP000061660"/>
    </source>
</evidence>
<evidence type="ECO:0000256" key="1">
    <source>
        <dbReference type="SAM" id="Phobius"/>
    </source>
</evidence>
<gene>
    <name evidence="2" type="ORF">IJ22_16230</name>
</gene>
<organism evidence="2 3">
    <name type="scientific">Paenibacillus naphthalenovorans</name>
    <dbReference type="NCBI Taxonomy" id="162209"/>
    <lineage>
        <taxon>Bacteria</taxon>
        <taxon>Bacillati</taxon>
        <taxon>Bacillota</taxon>
        <taxon>Bacilli</taxon>
        <taxon>Bacillales</taxon>
        <taxon>Paenibacillaceae</taxon>
        <taxon>Paenibacillus</taxon>
    </lineage>
</organism>
<keyword evidence="1" id="KW-0812">Transmembrane</keyword>
<keyword evidence="3" id="KW-1185">Reference proteome</keyword>
<protein>
    <submittedName>
        <fullName evidence="2">Conjugal transfer protein TraX</fullName>
    </submittedName>
</protein>
<dbReference type="KEGG" id="pnp:IJ22_16230"/>
<reference evidence="3" key="1">
    <citation type="submission" date="2015-12" db="EMBL/GenBank/DDBJ databases">
        <title>Complete genome sequences of two moderately thermophilic Paenibacillus species.</title>
        <authorList>
            <person name="Butler R.III."/>
            <person name="Wang J."/>
            <person name="Stark B.C."/>
            <person name="Pombert J.-F."/>
        </authorList>
    </citation>
    <scope>NUCLEOTIDE SEQUENCE [LARGE SCALE GENOMIC DNA]</scope>
    <source>
        <strain evidence="3">32O-Y</strain>
    </source>
</reference>
<proteinExistence type="predicted"/>
<feature type="transmembrane region" description="Helical" evidence="1">
    <location>
        <begin position="106"/>
        <end position="132"/>
    </location>
</feature>
<name>A0A0U2MW34_9BACL</name>
<dbReference type="Pfam" id="PF05857">
    <property type="entry name" value="TraX"/>
    <property type="match status" value="1"/>
</dbReference>